<comment type="caution">
    <text evidence="3">The sequence shown here is derived from an EMBL/GenBank/DDBJ whole genome shotgun (WGS) entry which is preliminary data.</text>
</comment>
<organism evidence="3 4">
    <name type="scientific">Mailhella massiliensis</name>
    <dbReference type="NCBI Taxonomy" id="1903261"/>
    <lineage>
        <taxon>Bacteria</taxon>
        <taxon>Pseudomonadati</taxon>
        <taxon>Thermodesulfobacteriota</taxon>
        <taxon>Desulfovibrionia</taxon>
        <taxon>Desulfovibrionales</taxon>
        <taxon>Desulfovibrionaceae</taxon>
        <taxon>Mailhella</taxon>
    </lineage>
</organism>
<sequence length="360" mass="40372">GNIIHAGALKTGNYLVALGKKDSKGLIRVDTEGAISDGASIRLYLEGRAVSCENDQLCLADVPVEIRLEKVMEPGRAAPPSDLRADEEDDDFLLDDPVETEKEDEGDRSGSHEEAQAELSSSGGLADPASEARDQREARPSDAVQGATPYPLEESLRELSEKEEALKERIRLQEELLARYQKKSEEYARLDKLSKQLEEEIGRLSSMGEAELEACREHLESLSSALPAPEKAMKLFLAENRLTERLMEELERGRDLKERLRSQCAAAEKEYEGLLQDIAALKTQLEQKKSDFLKVQDEEKRLKEKLQEWIEEDLQVAEALSAADLQDALVVIERKLLECDRILDERIRRSTEAGPEPMGF</sequence>
<dbReference type="Proteomes" id="UP000698963">
    <property type="component" value="Unassembled WGS sequence"/>
</dbReference>
<reference evidence="3" key="2">
    <citation type="submission" date="2021-09" db="EMBL/GenBank/DDBJ databases">
        <authorList>
            <person name="Gilroy R."/>
        </authorList>
    </citation>
    <scope>NUCLEOTIDE SEQUENCE</scope>
    <source>
        <strain evidence="3">ChiGjej2B2-19336</strain>
    </source>
</reference>
<gene>
    <name evidence="3" type="ORF">K8W16_06940</name>
</gene>
<name>A0A921AWX4_9BACT</name>
<evidence type="ECO:0000256" key="1">
    <source>
        <dbReference type="SAM" id="Coils"/>
    </source>
</evidence>
<dbReference type="EMBL" id="DYZA01000139">
    <property type="protein sequence ID" value="HJD97364.1"/>
    <property type="molecule type" value="Genomic_DNA"/>
</dbReference>
<feature type="region of interest" description="Disordered" evidence="2">
    <location>
        <begin position="99"/>
        <end position="159"/>
    </location>
</feature>
<feature type="compositionally biased region" description="Basic and acidic residues" evidence="2">
    <location>
        <begin position="130"/>
        <end position="140"/>
    </location>
</feature>
<accession>A0A921AWX4</accession>
<keyword evidence="1" id="KW-0175">Coiled coil</keyword>
<evidence type="ECO:0000313" key="4">
    <source>
        <dbReference type="Proteomes" id="UP000698963"/>
    </source>
</evidence>
<feature type="non-terminal residue" evidence="3">
    <location>
        <position position="1"/>
    </location>
</feature>
<dbReference type="RefSeq" id="WP_304122406.1">
    <property type="nucleotide sequence ID" value="NZ_DYZA01000139.1"/>
</dbReference>
<dbReference type="AlphaFoldDB" id="A0A921AWX4"/>
<reference evidence="3" key="1">
    <citation type="journal article" date="2021" name="PeerJ">
        <title>Extensive microbial diversity within the chicken gut microbiome revealed by metagenomics and culture.</title>
        <authorList>
            <person name="Gilroy R."/>
            <person name="Ravi A."/>
            <person name="Getino M."/>
            <person name="Pursley I."/>
            <person name="Horton D.L."/>
            <person name="Alikhan N.F."/>
            <person name="Baker D."/>
            <person name="Gharbi K."/>
            <person name="Hall N."/>
            <person name="Watson M."/>
            <person name="Adriaenssens E.M."/>
            <person name="Foster-Nyarko E."/>
            <person name="Jarju S."/>
            <person name="Secka A."/>
            <person name="Antonio M."/>
            <person name="Oren A."/>
            <person name="Chaudhuri R.R."/>
            <person name="La Ragione R."/>
            <person name="Hildebrand F."/>
            <person name="Pallen M.J."/>
        </authorList>
    </citation>
    <scope>NUCLEOTIDE SEQUENCE</scope>
    <source>
        <strain evidence="3">ChiGjej2B2-19336</strain>
    </source>
</reference>
<protein>
    <submittedName>
        <fullName evidence="3">Uncharacterized protein</fullName>
    </submittedName>
</protein>
<feature type="coiled-coil region" evidence="1">
    <location>
        <begin position="243"/>
        <end position="312"/>
    </location>
</feature>
<feature type="compositionally biased region" description="Basic and acidic residues" evidence="2">
    <location>
        <begin position="105"/>
        <end position="115"/>
    </location>
</feature>
<evidence type="ECO:0000313" key="3">
    <source>
        <dbReference type="EMBL" id="HJD97364.1"/>
    </source>
</evidence>
<proteinExistence type="predicted"/>
<evidence type="ECO:0000256" key="2">
    <source>
        <dbReference type="SAM" id="MobiDB-lite"/>
    </source>
</evidence>